<comment type="caution">
    <text evidence="1">The sequence shown here is derived from an EMBL/GenBank/DDBJ whole genome shotgun (WGS) entry which is preliminary data.</text>
</comment>
<accession>A0A9D4B9C9</accession>
<protein>
    <submittedName>
        <fullName evidence="1">Uncharacterized protein</fullName>
    </submittedName>
</protein>
<keyword evidence="2" id="KW-1185">Reference proteome</keyword>
<proteinExistence type="predicted"/>
<dbReference type="EMBL" id="JAHDVG010000463">
    <property type="protein sequence ID" value="KAH1186028.1"/>
    <property type="molecule type" value="Genomic_DNA"/>
</dbReference>
<sequence length="104" mass="11972">MLCFSVQCKHCVCICVFPHPWHNFLLQHLATEDFIIQPLELIAFFARICKSPRTIKIESLLAKCCLEDIQISYCLKIAFGKSLEPKQSLQVHYFSCPNKSQSPI</sequence>
<reference evidence="1" key="1">
    <citation type="submission" date="2021-09" db="EMBL/GenBank/DDBJ databases">
        <title>The genome of Mauremys mutica provides insights into the evolution of semi-aquatic lifestyle.</title>
        <authorList>
            <person name="Gong S."/>
            <person name="Gao Y."/>
        </authorList>
    </citation>
    <scope>NUCLEOTIDE SEQUENCE</scope>
    <source>
        <strain evidence="1">MM-2020</strain>
        <tissue evidence="1">Muscle</tissue>
    </source>
</reference>
<name>A0A9D4B9C9_9SAUR</name>
<dbReference type="Proteomes" id="UP000827986">
    <property type="component" value="Unassembled WGS sequence"/>
</dbReference>
<evidence type="ECO:0000313" key="1">
    <source>
        <dbReference type="EMBL" id="KAH1186028.1"/>
    </source>
</evidence>
<organism evidence="1 2">
    <name type="scientific">Mauremys mutica</name>
    <name type="common">yellowpond turtle</name>
    <dbReference type="NCBI Taxonomy" id="74926"/>
    <lineage>
        <taxon>Eukaryota</taxon>
        <taxon>Metazoa</taxon>
        <taxon>Chordata</taxon>
        <taxon>Craniata</taxon>
        <taxon>Vertebrata</taxon>
        <taxon>Euteleostomi</taxon>
        <taxon>Archelosauria</taxon>
        <taxon>Testudinata</taxon>
        <taxon>Testudines</taxon>
        <taxon>Cryptodira</taxon>
        <taxon>Durocryptodira</taxon>
        <taxon>Testudinoidea</taxon>
        <taxon>Geoemydidae</taxon>
        <taxon>Geoemydinae</taxon>
        <taxon>Mauremys</taxon>
    </lineage>
</organism>
<evidence type="ECO:0000313" key="2">
    <source>
        <dbReference type="Proteomes" id="UP000827986"/>
    </source>
</evidence>
<gene>
    <name evidence="1" type="ORF">KIL84_018777</name>
</gene>
<dbReference type="AlphaFoldDB" id="A0A9D4B9C9"/>